<keyword evidence="4" id="KW-0560">Oxidoreductase</keyword>
<reference evidence="5 6" key="1">
    <citation type="submission" date="2015-01" db="EMBL/GenBank/DDBJ databases">
        <title>The Genome Sequence of Exophiala spinifera CBS89968.</title>
        <authorList>
            <consortium name="The Broad Institute Genomics Platform"/>
            <person name="Cuomo C."/>
            <person name="de Hoog S."/>
            <person name="Gorbushina A."/>
            <person name="Stielow B."/>
            <person name="Teixiera M."/>
            <person name="Abouelleil A."/>
            <person name="Chapman S.B."/>
            <person name="Priest M."/>
            <person name="Young S.K."/>
            <person name="Wortman J."/>
            <person name="Nusbaum C."/>
            <person name="Birren B."/>
        </authorList>
    </citation>
    <scope>NUCLEOTIDE SEQUENCE [LARGE SCALE GENOMIC DNA]</scope>
    <source>
        <strain evidence="5 6">CBS 89968</strain>
    </source>
</reference>
<sequence>MIPGAAVDHQIYALPTIKTNAVEYFQAAGYEVFCVTHWMGKTPNAQRGYTAYDARLDILASFEEIHRIHCSEQPIYVISHCMGSIALSAGLLDGTIKSAWIKGLTTSQVFFNPIAGTVNKLKAASPVPLTRVYRLLAGNWFSCISTENDTLVQRLFNQVLLWTHKRLNAATHDNLSKFLGGITMRALELLMFTGTHGYVVNNNRESLVTPANLQCLQGMPILFISGGENVVFSPEGTDKSFTTLTAVFALKDYEREVFDGYGHLDCWMGSQASKDVYPTVLAHAEKTYIDNFTG</sequence>
<organism evidence="5 6">
    <name type="scientific">Exophiala spinifera</name>
    <dbReference type="NCBI Taxonomy" id="91928"/>
    <lineage>
        <taxon>Eukaryota</taxon>
        <taxon>Fungi</taxon>
        <taxon>Dikarya</taxon>
        <taxon>Ascomycota</taxon>
        <taxon>Pezizomycotina</taxon>
        <taxon>Eurotiomycetes</taxon>
        <taxon>Chaetothyriomycetidae</taxon>
        <taxon>Chaetothyriales</taxon>
        <taxon>Herpotrichiellaceae</taxon>
        <taxon>Exophiala</taxon>
    </lineage>
</organism>
<evidence type="ECO:0008006" key="7">
    <source>
        <dbReference type="Google" id="ProtNLM"/>
    </source>
</evidence>
<keyword evidence="6" id="KW-1185">Reference proteome</keyword>
<dbReference type="PANTHER" id="PTHR47470">
    <property type="entry name" value="CHOLESTEROL OXIDASE"/>
    <property type="match status" value="1"/>
</dbReference>
<dbReference type="InterPro" id="IPR029058">
    <property type="entry name" value="AB_hydrolase_fold"/>
</dbReference>
<evidence type="ECO:0000256" key="1">
    <source>
        <dbReference type="ARBA" id="ARBA00001974"/>
    </source>
</evidence>
<dbReference type="OrthoDB" id="9974421at2759"/>
<comment type="cofactor">
    <cofactor evidence="1">
        <name>FAD</name>
        <dbReference type="ChEBI" id="CHEBI:57692"/>
    </cofactor>
</comment>
<evidence type="ECO:0000256" key="3">
    <source>
        <dbReference type="ARBA" id="ARBA00022827"/>
    </source>
</evidence>
<dbReference type="SUPFAM" id="SSF53474">
    <property type="entry name" value="alpha/beta-Hydrolases"/>
    <property type="match status" value="1"/>
</dbReference>
<protein>
    <recommendedName>
        <fullName evidence="7">AB hydrolase-1 domain-containing protein</fullName>
    </recommendedName>
</protein>
<keyword evidence="3" id="KW-0274">FAD</keyword>
<dbReference type="GO" id="GO:0016491">
    <property type="term" value="F:oxidoreductase activity"/>
    <property type="evidence" value="ECO:0007669"/>
    <property type="project" value="UniProtKB-KW"/>
</dbReference>
<dbReference type="HOGENOM" id="CLU_791854_0_0_1"/>
<proteinExistence type="predicted"/>
<dbReference type="STRING" id="91928.A0A0D2BNK5"/>
<evidence type="ECO:0000313" key="5">
    <source>
        <dbReference type="EMBL" id="KIW12714.1"/>
    </source>
</evidence>
<keyword evidence="2" id="KW-0285">Flavoprotein</keyword>
<dbReference type="InterPro" id="IPR052542">
    <property type="entry name" value="Cholesterol_Oxidase"/>
</dbReference>
<dbReference type="Proteomes" id="UP000053328">
    <property type="component" value="Unassembled WGS sequence"/>
</dbReference>
<dbReference type="RefSeq" id="XP_016232930.1">
    <property type="nucleotide sequence ID" value="XM_016384307.1"/>
</dbReference>
<evidence type="ECO:0000256" key="2">
    <source>
        <dbReference type="ARBA" id="ARBA00022630"/>
    </source>
</evidence>
<gene>
    <name evidence="5" type="ORF">PV08_09992</name>
</gene>
<dbReference type="PANTHER" id="PTHR47470:SF1">
    <property type="entry name" value="FAD-DEPENDENT OXIDOREDUCTASE 2 FAD BINDING DOMAIN-CONTAINING PROTEIN"/>
    <property type="match status" value="1"/>
</dbReference>
<evidence type="ECO:0000256" key="4">
    <source>
        <dbReference type="ARBA" id="ARBA00023002"/>
    </source>
</evidence>
<evidence type="ECO:0000313" key="6">
    <source>
        <dbReference type="Proteomes" id="UP000053328"/>
    </source>
</evidence>
<name>A0A0D2BNK5_9EURO</name>
<dbReference type="VEuPathDB" id="FungiDB:PV08_09992"/>
<dbReference type="EMBL" id="KN847498">
    <property type="protein sequence ID" value="KIW12714.1"/>
    <property type="molecule type" value="Genomic_DNA"/>
</dbReference>
<dbReference type="Gene3D" id="3.40.50.1820">
    <property type="entry name" value="alpha/beta hydrolase"/>
    <property type="match status" value="1"/>
</dbReference>
<dbReference type="GeneID" id="27337075"/>
<accession>A0A0D2BNK5</accession>
<dbReference type="AlphaFoldDB" id="A0A0D2BNK5"/>